<accession>A0ABR2PZD4</accession>
<proteinExistence type="predicted"/>
<gene>
    <name evidence="2" type="ORF">V6N11_007861</name>
</gene>
<dbReference type="Pfam" id="PF13456">
    <property type="entry name" value="RVT_3"/>
    <property type="match status" value="1"/>
</dbReference>
<feature type="domain" description="RNase H type-1" evidence="1">
    <location>
        <begin position="138"/>
        <end position="202"/>
    </location>
</feature>
<organism evidence="2 3">
    <name type="scientific">Hibiscus sabdariffa</name>
    <name type="common">roselle</name>
    <dbReference type="NCBI Taxonomy" id="183260"/>
    <lineage>
        <taxon>Eukaryota</taxon>
        <taxon>Viridiplantae</taxon>
        <taxon>Streptophyta</taxon>
        <taxon>Embryophyta</taxon>
        <taxon>Tracheophyta</taxon>
        <taxon>Spermatophyta</taxon>
        <taxon>Magnoliopsida</taxon>
        <taxon>eudicotyledons</taxon>
        <taxon>Gunneridae</taxon>
        <taxon>Pentapetalae</taxon>
        <taxon>rosids</taxon>
        <taxon>malvids</taxon>
        <taxon>Malvales</taxon>
        <taxon>Malvaceae</taxon>
        <taxon>Malvoideae</taxon>
        <taxon>Hibiscus</taxon>
    </lineage>
</organism>
<reference evidence="2 3" key="1">
    <citation type="journal article" date="2024" name="G3 (Bethesda)">
        <title>Genome assembly of Hibiscus sabdariffa L. provides insights into metabolisms of medicinal natural products.</title>
        <authorList>
            <person name="Kim T."/>
        </authorList>
    </citation>
    <scope>NUCLEOTIDE SEQUENCE [LARGE SCALE GENOMIC DNA]</scope>
    <source>
        <strain evidence="2">TK-2024</strain>
        <tissue evidence="2">Old leaves</tissue>
    </source>
</reference>
<dbReference type="EMBL" id="JBBPBN010000048">
    <property type="protein sequence ID" value="KAK8993634.1"/>
    <property type="molecule type" value="Genomic_DNA"/>
</dbReference>
<dbReference type="PANTHER" id="PTHR47074:SF61">
    <property type="entry name" value="RNASE H TYPE-1 DOMAIN-CONTAINING PROTEIN"/>
    <property type="match status" value="1"/>
</dbReference>
<name>A0ABR2PZD4_9ROSI</name>
<comment type="caution">
    <text evidence="2">The sequence shown here is derived from an EMBL/GenBank/DDBJ whole genome shotgun (WGS) entry which is preliminary data.</text>
</comment>
<sequence length="231" mass="26204">MATWQGKRDHSIDAKIPVSSDHIIQVEEMALNLPIDIRFPKVSELISSESNTWNHALLQSIFPHAIEDCIGCIPLAITKPRDELVWRCENTELWYKRNELVHEGPSFSAVKVSSFILAFLLDLESSAAVPAPKTVVKNVKWFPLMIEGDSLSVIKKLNSTMANKSIISPILDDIKVLGKSFEIITFSFVGHERNEVAHELARVRLQYSEPEYWIEEASAMVERLAQRDRPP</sequence>
<evidence type="ECO:0000313" key="2">
    <source>
        <dbReference type="EMBL" id="KAK8993634.1"/>
    </source>
</evidence>
<dbReference type="PANTHER" id="PTHR47074">
    <property type="entry name" value="BNAC02G40300D PROTEIN"/>
    <property type="match status" value="1"/>
</dbReference>
<dbReference type="Gene3D" id="3.30.420.10">
    <property type="entry name" value="Ribonuclease H-like superfamily/Ribonuclease H"/>
    <property type="match status" value="1"/>
</dbReference>
<dbReference type="InterPro" id="IPR002156">
    <property type="entry name" value="RNaseH_domain"/>
</dbReference>
<evidence type="ECO:0000259" key="1">
    <source>
        <dbReference type="Pfam" id="PF13456"/>
    </source>
</evidence>
<evidence type="ECO:0000313" key="3">
    <source>
        <dbReference type="Proteomes" id="UP001396334"/>
    </source>
</evidence>
<protein>
    <recommendedName>
        <fullName evidence="1">RNase H type-1 domain-containing protein</fullName>
    </recommendedName>
</protein>
<dbReference type="InterPro" id="IPR052929">
    <property type="entry name" value="RNase_H-like_EbsB-rel"/>
</dbReference>
<keyword evidence="3" id="KW-1185">Reference proteome</keyword>
<dbReference type="InterPro" id="IPR036397">
    <property type="entry name" value="RNaseH_sf"/>
</dbReference>
<dbReference type="Proteomes" id="UP001396334">
    <property type="component" value="Unassembled WGS sequence"/>
</dbReference>